<dbReference type="Gene3D" id="3.40.630.30">
    <property type="match status" value="1"/>
</dbReference>
<dbReference type="PANTHER" id="PTHR43415">
    <property type="entry name" value="SPERMIDINE N(1)-ACETYLTRANSFERASE"/>
    <property type="match status" value="1"/>
</dbReference>
<dbReference type="Proteomes" id="UP001589688">
    <property type="component" value="Unassembled WGS sequence"/>
</dbReference>
<organism evidence="2 3">
    <name type="scientific">Hallella seregens ATCC 51272</name>
    <dbReference type="NCBI Taxonomy" id="1336250"/>
    <lineage>
        <taxon>Bacteria</taxon>
        <taxon>Pseudomonadati</taxon>
        <taxon>Bacteroidota</taxon>
        <taxon>Bacteroidia</taxon>
        <taxon>Bacteroidales</taxon>
        <taxon>Prevotellaceae</taxon>
        <taxon>Hallella</taxon>
    </lineage>
</organism>
<name>A0ABV5ZJP9_9BACT</name>
<dbReference type="EMBL" id="JBHLZF010000002">
    <property type="protein sequence ID" value="MFB9897580.1"/>
    <property type="molecule type" value="Genomic_DNA"/>
</dbReference>
<reference evidence="2 3" key="1">
    <citation type="submission" date="2024-09" db="EMBL/GenBank/DDBJ databases">
        <authorList>
            <person name="Sun Q."/>
            <person name="Mori K."/>
        </authorList>
    </citation>
    <scope>NUCLEOTIDE SEQUENCE [LARGE SCALE GENOMIC DNA]</scope>
    <source>
        <strain evidence="2 3">ATCC 51272</strain>
    </source>
</reference>
<dbReference type="GO" id="GO:0016746">
    <property type="term" value="F:acyltransferase activity"/>
    <property type="evidence" value="ECO:0007669"/>
    <property type="project" value="UniProtKB-KW"/>
</dbReference>
<proteinExistence type="predicted"/>
<dbReference type="CDD" id="cd04301">
    <property type="entry name" value="NAT_SF"/>
    <property type="match status" value="1"/>
</dbReference>
<dbReference type="InterPro" id="IPR000182">
    <property type="entry name" value="GNAT_dom"/>
</dbReference>
<gene>
    <name evidence="2" type="ORF">ACFFK8_07170</name>
</gene>
<dbReference type="PROSITE" id="PS51186">
    <property type="entry name" value="GNAT"/>
    <property type="match status" value="1"/>
</dbReference>
<dbReference type="Pfam" id="PF13302">
    <property type="entry name" value="Acetyltransf_3"/>
    <property type="match status" value="1"/>
</dbReference>
<evidence type="ECO:0000313" key="3">
    <source>
        <dbReference type="Proteomes" id="UP001589688"/>
    </source>
</evidence>
<dbReference type="InterPro" id="IPR016181">
    <property type="entry name" value="Acyl_CoA_acyltransferase"/>
</dbReference>
<dbReference type="RefSeq" id="WP_027952272.1">
    <property type="nucleotide sequence ID" value="NZ_JADU01000016.1"/>
</dbReference>
<dbReference type="EC" id="2.3.-.-" evidence="2"/>
<evidence type="ECO:0000259" key="1">
    <source>
        <dbReference type="PROSITE" id="PS51186"/>
    </source>
</evidence>
<keyword evidence="2" id="KW-0808">Transferase</keyword>
<comment type="caution">
    <text evidence="2">The sequence shown here is derived from an EMBL/GenBank/DDBJ whole genome shotgun (WGS) entry which is preliminary data.</text>
</comment>
<keyword evidence="2" id="KW-0012">Acyltransferase</keyword>
<protein>
    <submittedName>
        <fullName evidence="2">GNAT family N-acetyltransferase</fullName>
        <ecNumber evidence="2">2.3.-.-</ecNumber>
    </submittedName>
</protein>
<evidence type="ECO:0000313" key="2">
    <source>
        <dbReference type="EMBL" id="MFB9897580.1"/>
    </source>
</evidence>
<accession>A0ABV5ZJP9</accession>
<feature type="domain" description="N-acetyltransferase" evidence="1">
    <location>
        <begin position="15"/>
        <end position="178"/>
    </location>
</feature>
<keyword evidence="3" id="KW-1185">Reference proteome</keyword>
<sequence length="178" mass="20369">MPKSCNNTADQLPYVALRAMEPEDLDTLYSIENDFELWNVGSTNVPYSRYALHEYIANASGDIYTDRQVRLMITGSRGETIGIIDLVNFNPQHQRAEVGIVIQKLYRDQGYGRAAMHKLIDYAHSVLHIHQLYALISVDNASCIKLFEHLGFQKGVELRDWLYDGDVYHDAVVMQTFL</sequence>
<dbReference type="PANTHER" id="PTHR43415:SF3">
    <property type="entry name" value="GNAT-FAMILY ACETYLTRANSFERASE"/>
    <property type="match status" value="1"/>
</dbReference>
<dbReference type="SUPFAM" id="SSF55729">
    <property type="entry name" value="Acyl-CoA N-acyltransferases (Nat)"/>
    <property type="match status" value="1"/>
</dbReference>